<gene>
    <name evidence="1" type="ORF">NQZ67_01130</name>
</gene>
<name>A0A9X2MMP9_9BACL</name>
<keyword evidence="1" id="KW-0167">Capsid protein</keyword>
<dbReference type="Pfam" id="PF07875">
    <property type="entry name" value="Coat_F"/>
    <property type="match status" value="1"/>
</dbReference>
<evidence type="ECO:0000313" key="1">
    <source>
        <dbReference type="EMBL" id="MCR2802471.1"/>
    </source>
</evidence>
<protein>
    <submittedName>
        <fullName evidence="1">Spore coat protein</fullName>
    </submittedName>
</protein>
<dbReference type="EMBL" id="JANIPJ010000001">
    <property type="protein sequence ID" value="MCR2802471.1"/>
    <property type="molecule type" value="Genomic_DNA"/>
</dbReference>
<keyword evidence="2" id="KW-1185">Reference proteome</keyword>
<organism evidence="1 2">
    <name type="scientific">Paenibacillus soyae</name>
    <dbReference type="NCBI Taxonomy" id="2969249"/>
    <lineage>
        <taxon>Bacteria</taxon>
        <taxon>Bacillati</taxon>
        <taxon>Bacillota</taxon>
        <taxon>Bacilli</taxon>
        <taxon>Bacillales</taxon>
        <taxon>Paenibacillaceae</taxon>
        <taxon>Paenibacillus</taxon>
    </lineage>
</organism>
<dbReference type="InterPro" id="IPR012347">
    <property type="entry name" value="Ferritin-like"/>
</dbReference>
<keyword evidence="1" id="KW-0946">Virion</keyword>
<dbReference type="Proteomes" id="UP001141950">
    <property type="component" value="Unassembled WGS sequence"/>
</dbReference>
<dbReference type="AlphaFoldDB" id="A0A9X2MMP9"/>
<proteinExistence type="predicted"/>
<dbReference type="Gene3D" id="1.20.1260.10">
    <property type="match status" value="1"/>
</dbReference>
<evidence type="ECO:0000313" key="2">
    <source>
        <dbReference type="Proteomes" id="UP001141950"/>
    </source>
</evidence>
<accession>A0A9X2MMP9</accession>
<comment type="caution">
    <text evidence="1">The sequence shown here is derived from an EMBL/GenBank/DDBJ whole genome shotgun (WGS) entry which is preliminary data.</text>
</comment>
<sequence>MQQQQQQQQQQAQQSQSILNEEDLVSTVLADLKRVVREYATAATESTCPDIRQLFTKLLHNTLSAQGQLFQAMQQSNMYNAASPALRQELDKQMQQYQQTAQKTRQLLQQKLGGALQQNAMIGAMNQQSPQQQQPIYM</sequence>
<dbReference type="InterPro" id="IPR012851">
    <property type="entry name" value="Spore_coat_CotF-like"/>
</dbReference>
<reference evidence="1" key="1">
    <citation type="submission" date="2022-08" db="EMBL/GenBank/DDBJ databases">
        <title>The genomic sequence of strain Paenibacillus sp. SCIV0701.</title>
        <authorList>
            <person name="Zhao H."/>
        </authorList>
    </citation>
    <scope>NUCLEOTIDE SEQUENCE</scope>
    <source>
        <strain evidence="1">SCIV0701</strain>
    </source>
</reference>
<dbReference type="RefSeq" id="WP_257442007.1">
    <property type="nucleotide sequence ID" value="NZ_JANIPJ010000001.1"/>
</dbReference>